<dbReference type="Proteomes" id="UP000214606">
    <property type="component" value="Chromosome"/>
</dbReference>
<dbReference type="AlphaFoldDB" id="A0A165YLC7"/>
<evidence type="ECO:0000256" key="2">
    <source>
        <dbReference type="ARBA" id="ARBA00009396"/>
    </source>
</evidence>
<proteinExistence type="inferred from homology"/>
<dbReference type="GeneID" id="301127018"/>
<dbReference type="GO" id="GO:0003852">
    <property type="term" value="F:2-isopropylmalate synthase activity"/>
    <property type="evidence" value="ECO:0007669"/>
    <property type="project" value="UniProtKB-UniRule"/>
</dbReference>
<evidence type="ECO:0000256" key="4">
    <source>
        <dbReference type="ARBA" id="ARBA00018198"/>
    </source>
</evidence>
<keyword evidence="9 11" id="KW-0464">Manganese</keyword>
<dbReference type="Gene3D" id="3.20.20.70">
    <property type="entry name" value="Aldolase class I"/>
    <property type="match status" value="1"/>
</dbReference>
<dbReference type="PROSITE" id="PS00815">
    <property type="entry name" value="AIPM_HOMOCIT_SYNTH_1"/>
    <property type="match status" value="1"/>
</dbReference>
<feature type="region of interest" description="Regulatory domain" evidence="11">
    <location>
        <begin position="391"/>
        <end position="514"/>
    </location>
</feature>
<comment type="function">
    <text evidence="11">Catalyzes the condensation of the acetyl group of acetyl-CoA with 3-methyl-2-oxobutanoate (2-ketoisovalerate) to form 3-carboxy-3-hydroxy-4-methylpentanoate (2-isopropylmalate).</text>
</comment>
<dbReference type="GO" id="GO:0003985">
    <property type="term" value="F:acetyl-CoA C-acetyltransferase activity"/>
    <property type="evidence" value="ECO:0007669"/>
    <property type="project" value="UniProtKB-UniRule"/>
</dbReference>
<organism evidence="14 15">
    <name type="scientific">Aeribacillus pallidus</name>
    <dbReference type="NCBI Taxonomy" id="33936"/>
    <lineage>
        <taxon>Bacteria</taxon>
        <taxon>Bacillati</taxon>
        <taxon>Bacillota</taxon>
        <taxon>Bacilli</taxon>
        <taxon>Bacillales</taxon>
        <taxon>Bacillaceae</taxon>
        <taxon>Aeribacillus</taxon>
    </lineage>
</organism>
<feature type="binding site" evidence="11">
    <location>
        <position position="237"/>
    </location>
    <ligand>
        <name>Mn(2+)</name>
        <dbReference type="ChEBI" id="CHEBI:29035"/>
    </ligand>
</feature>
<dbReference type="HAMAP" id="MF_01025">
    <property type="entry name" value="LeuA_type1"/>
    <property type="match status" value="1"/>
</dbReference>
<comment type="cofactor">
    <cofactor evidence="11">
        <name>Mn(2+)</name>
        <dbReference type="ChEBI" id="CHEBI:29035"/>
    </cofactor>
</comment>
<evidence type="ECO:0000256" key="1">
    <source>
        <dbReference type="ARBA" id="ARBA00004689"/>
    </source>
</evidence>
<dbReference type="InterPro" id="IPR002034">
    <property type="entry name" value="AIPM/Hcit_synth_CS"/>
</dbReference>
<dbReference type="EMBL" id="LWBR01000013">
    <property type="protein sequence ID" value="KZN97203.1"/>
    <property type="molecule type" value="Genomic_DNA"/>
</dbReference>
<dbReference type="FunFam" id="1.10.238.260:FF:000001">
    <property type="entry name" value="2-isopropylmalate synthase"/>
    <property type="match status" value="1"/>
</dbReference>
<evidence type="ECO:0000256" key="11">
    <source>
        <dbReference type="HAMAP-Rule" id="MF_01025"/>
    </source>
</evidence>
<evidence type="ECO:0000256" key="3">
    <source>
        <dbReference type="ARBA" id="ARBA00012973"/>
    </source>
</evidence>
<dbReference type="InterPro" id="IPR013785">
    <property type="entry name" value="Aldolase_TIM"/>
</dbReference>
<dbReference type="PROSITE" id="PS50991">
    <property type="entry name" value="PYR_CT"/>
    <property type="match status" value="1"/>
</dbReference>
<evidence type="ECO:0000256" key="7">
    <source>
        <dbReference type="ARBA" id="ARBA00022679"/>
    </source>
</evidence>
<evidence type="ECO:0000313" key="16">
    <source>
        <dbReference type="Proteomes" id="UP000214606"/>
    </source>
</evidence>
<dbReference type="NCBIfam" id="NF002088">
    <property type="entry name" value="PRK00915.1-5"/>
    <property type="match status" value="1"/>
</dbReference>
<name>A0A165YLC7_9BACI</name>
<feature type="binding site" evidence="11">
    <location>
        <position position="203"/>
    </location>
    <ligand>
        <name>Mn(2+)</name>
        <dbReference type="ChEBI" id="CHEBI:29035"/>
    </ligand>
</feature>
<keyword evidence="5 11" id="KW-0432">Leucine biosynthesis</keyword>
<dbReference type="InterPro" id="IPR013709">
    <property type="entry name" value="2-isopropylmalate_synth_dimer"/>
</dbReference>
<evidence type="ECO:0000256" key="6">
    <source>
        <dbReference type="ARBA" id="ARBA00022605"/>
    </source>
</evidence>
<dbReference type="CDD" id="cd07940">
    <property type="entry name" value="DRE_TIM_IPMS"/>
    <property type="match status" value="1"/>
</dbReference>
<comment type="catalytic activity">
    <reaction evidence="11">
        <text>3-methyl-2-oxobutanoate + acetyl-CoA + H2O = (2S)-2-isopropylmalate + CoA + H(+)</text>
        <dbReference type="Rhea" id="RHEA:21524"/>
        <dbReference type="ChEBI" id="CHEBI:1178"/>
        <dbReference type="ChEBI" id="CHEBI:11851"/>
        <dbReference type="ChEBI" id="CHEBI:15377"/>
        <dbReference type="ChEBI" id="CHEBI:15378"/>
        <dbReference type="ChEBI" id="CHEBI:57287"/>
        <dbReference type="ChEBI" id="CHEBI:57288"/>
        <dbReference type="EC" id="2.3.3.13"/>
    </reaction>
</comment>
<dbReference type="SMART" id="SM00917">
    <property type="entry name" value="LeuA_dimer"/>
    <property type="match status" value="1"/>
</dbReference>
<accession>A0A165YLC7</accession>
<comment type="similarity">
    <text evidence="2 11">Belongs to the alpha-IPM synthase/homocitrate synthase family. LeuA type 1 subfamily.</text>
</comment>
<feature type="binding site" evidence="11">
    <location>
        <position position="13"/>
    </location>
    <ligand>
        <name>Mn(2+)</name>
        <dbReference type="ChEBI" id="CHEBI:29035"/>
    </ligand>
</feature>
<feature type="domain" description="Pyruvate carboxyltransferase" evidence="12">
    <location>
        <begin position="4"/>
        <end position="266"/>
    </location>
</feature>
<protein>
    <recommendedName>
        <fullName evidence="4 11">2-isopropylmalate synthase</fullName>
        <ecNumber evidence="3 11">2.3.3.13</ecNumber>
    </recommendedName>
    <alternativeName>
        <fullName evidence="11">Alpha-IPM synthase</fullName>
    </alternativeName>
    <alternativeName>
        <fullName evidence="11">Alpha-isopropylmalate synthase</fullName>
    </alternativeName>
</protein>
<dbReference type="PANTHER" id="PTHR10277">
    <property type="entry name" value="HOMOCITRATE SYNTHASE-RELATED"/>
    <property type="match status" value="1"/>
</dbReference>
<dbReference type="STRING" id="33936.AZI98_06510"/>
<reference evidence="14 15" key="1">
    <citation type="submission" date="2016-04" db="EMBL/GenBank/DDBJ databases">
        <title>Draft genome sequence of Aeribacillus pallidus 8m3 from petroleum reservoir.</title>
        <authorList>
            <person name="Poltaraus A.B."/>
            <person name="Nazina T.N."/>
            <person name="Tourova T.P."/>
            <person name="Malakho S.M."/>
            <person name="Korshunova A.V."/>
            <person name="Sokolova D.S."/>
        </authorList>
    </citation>
    <scope>NUCLEOTIDE SEQUENCE [LARGE SCALE GENOMIC DNA]</scope>
    <source>
        <strain evidence="14 15">8m3</strain>
    </source>
</reference>
<dbReference type="InterPro" id="IPR054691">
    <property type="entry name" value="LeuA/HCS_post-cat"/>
</dbReference>
<dbReference type="Gene3D" id="3.30.160.270">
    <property type="match status" value="1"/>
</dbReference>
<dbReference type="FunFam" id="3.30.160.270:FF:000003">
    <property type="entry name" value="2-isopropylmalate synthase"/>
    <property type="match status" value="1"/>
</dbReference>
<evidence type="ECO:0000256" key="10">
    <source>
        <dbReference type="ARBA" id="ARBA00023304"/>
    </source>
</evidence>
<dbReference type="EC" id="2.3.3.13" evidence="3 11"/>
<keyword evidence="6 11" id="KW-0028">Amino-acid biosynthesis</keyword>
<dbReference type="NCBIfam" id="TIGR00973">
    <property type="entry name" value="leuA_bact"/>
    <property type="match status" value="1"/>
</dbReference>
<dbReference type="PANTHER" id="PTHR10277:SF9">
    <property type="entry name" value="2-ISOPROPYLMALATE SYNTHASE 1, CHLOROPLASTIC-RELATED"/>
    <property type="match status" value="1"/>
</dbReference>
<dbReference type="GO" id="GO:0005737">
    <property type="term" value="C:cytoplasm"/>
    <property type="evidence" value="ECO:0007669"/>
    <property type="project" value="UniProtKB-UniRule"/>
</dbReference>
<accession>A0A163ZGX2</accession>
<sequence>MRKINFFDTTLRDGEQSAGVNLNLKEKLEIAKQLERVGMDIIEAGFPASSPGDFRSVQEIARTIKNSSVTGLARSVKGDIDAAWEALKDGAEPRLHTFIATSPVHREYKLKMTKEQVIERAVESVKYAAKFFPIIQWSAEDACRTELDFLAEIVEKVIEAGAKVINIPDTVGYITPIEYGKIFEYLKQNVKNIDQVILSAHCHDDLGMAVANALSAVEHGAGQIEGTINGIGERAGNSALEEVAVALYIRKDYYKVETNIRLNEIKRTSDLVSKLTGMIVPPNKAIVGKNAFAHESGIHQDGVLKEKTTYEIISPELVGVQSNSLVLGKHSGRHAFRVKLKELGFTMDEEATNRLFTAFKELSEKKKELTEDDLVALVLEEQLTGEEGTYELAALQVTYGTTGVPSATVTLKTKENEEIQEAATGNGSVEAIYNTLERCLKQSVTLLDYRIQSNSGGRDALAQVYVKVNVDGIEMGGRGIAQDVLEASAKAYLNAVNRAILLKHTAKEKHQATV</sequence>
<evidence type="ECO:0000256" key="5">
    <source>
        <dbReference type="ARBA" id="ARBA00022430"/>
    </source>
</evidence>
<dbReference type="RefSeq" id="WP_063387456.1">
    <property type="nucleotide sequence ID" value="NZ_CP017703.1"/>
</dbReference>
<feature type="binding site" evidence="11">
    <location>
        <position position="201"/>
    </location>
    <ligand>
        <name>Mn(2+)</name>
        <dbReference type="ChEBI" id="CHEBI:29035"/>
    </ligand>
</feature>
<dbReference type="Pfam" id="PF22617">
    <property type="entry name" value="HCS_D2"/>
    <property type="match status" value="1"/>
</dbReference>
<dbReference type="Gene3D" id="1.10.238.260">
    <property type="match status" value="1"/>
</dbReference>
<dbReference type="SUPFAM" id="SSF110921">
    <property type="entry name" value="2-isopropylmalate synthase LeuA, allosteric (dimerisation) domain"/>
    <property type="match status" value="1"/>
</dbReference>
<evidence type="ECO:0000313" key="13">
    <source>
        <dbReference type="EMBL" id="ASS92083.1"/>
    </source>
</evidence>
<dbReference type="InterPro" id="IPR036230">
    <property type="entry name" value="LeuA_allosteric_dom_sf"/>
</dbReference>
<dbReference type="OrthoDB" id="9804858at2"/>
<keyword evidence="7 11" id="KW-0808">Transferase</keyword>
<comment type="pathway">
    <text evidence="1 11">Amino-acid biosynthesis; L-leucine biosynthesis; L-leucine from 3-methyl-2-oxobutanoate: step 1/4.</text>
</comment>
<dbReference type="UniPathway" id="UPA00048">
    <property type="reaction ID" value="UER00070"/>
</dbReference>
<keyword evidence="10 11" id="KW-0100">Branched-chain amino acid biosynthesis</keyword>
<dbReference type="Pfam" id="PF00682">
    <property type="entry name" value="HMGL-like"/>
    <property type="match status" value="1"/>
</dbReference>
<keyword evidence="8 11" id="KW-0479">Metal-binding</keyword>
<dbReference type="EMBL" id="CP017703">
    <property type="protein sequence ID" value="ASS92083.1"/>
    <property type="molecule type" value="Genomic_DNA"/>
</dbReference>
<dbReference type="PROSITE" id="PS00816">
    <property type="entry name" value="AIPM_HOMOCIT_SYNTH_2"/>
    <property type="match status" value="1"/>
</dbReference>
<reference evidence="13 16" key="2">
    <citation type="submission" date="2016-10" db="EMBL/GenBank/DDBJ databases">
        <title>The whole genome sequencing and assembly of Aeribacillus pallidus KCTC3564 strain.</title>
        <authorList>
            <person name="Lee Y.-J."/>
            <person name="Park M.-K."/>
            <person name="Yi H."/>
            <person name="Bahn Y.-S."/>
            <person name="Kim J.F."/>
            <person name="Lee D.-W."/>
        </authorList>
    </citation>
    <scope>NUCLEOTIDE SEQUENCE [LARGE SCALE GENOMIC DNA]</scope>
    <source>
        <strain evidence="13 16">KCTC3564</strain>
    </source>
</reference>
<dbReference type="NCBIfam" id="NF002086">
    <property type="entry name" value="PRK00915.1-3"/>
    <property type="match status" value="1"/>
</dbReference>
<evidence type="ECO:0000313" key="15">
    <source>
        <dbReference type="Proteomes" id="UP000076476"/>
    </source>
</evidence>
<dbReference type="SUPFAM" id="SSF51569">
    <property type="entry name" value="Aldolase"/>
    <property type="match status" value="1"/>
</dbReference>
<dbReference type="GO" id="GO:0030145">
    <property type="term" value="F:manganese ion binding"/>
    <property type="evidence" value="ECO:0007669"/>
    <property type="project" value="UniProtKB-UniRule"/>
</dbReference>
<gene>
    <name evidence="11" type="primary">leuA</name>
    <name evidence="13" type="ORF">AP3564_19065</name>
    <name evidence="14" type="ORF">AZI98_06510</name>
</gene>
<dbReference type="KEGG" id="apak:AP3564_19065"/>
<evidence type="ECO:0000259" key="12">
    <source>
        <dbReference type="PROSITE" id="PS50991"/>
    </source>
</evidence>
<comment type="subunit">
    <text evidence="11">Homodimer.</text>
</comment>
<keyword evidence="15" id="KW-1185">Reference proteome</keyword>
<evidence type="ECO:0000256" key="8">
    <source>
        <dbReference type="ARBA" id="ARBA00022723"/>
    </source>
</evidence>
<evidence type="ECO:0000256" key="9">
    <source>
        <dbReference type="ARBA" id="ARBA00023211"/>
    </source>
</evidence>
<dbReference type="InterPro" id="IPR005671">
    <property type="entry name" value="LeuA_bact_synth"/>
</dbReference>
<dbReference type="InterPro" id="IPR050073">
    <property type="entry name" value="2-IPM_HCS-like"/>
</dbReference>
<dbReference type="Pfam" id="PF08502">
    <property type="entry name" value="LeuA_dimer"/>
    <property type="match status" value="1"/>
</dbReference>
<keyword evidence="11" id="KW-0963">Cytoplasm</keyword>
<dbReference type="GO" id="GO:0009098">
    <property type="term" value="P:L-leucine biosynthetic process"/>
    <property type="evidence" value="ECO:0007669"/>
    <property type="project" value="UniProtKB-UniRule"/>
</dbReference>
<dbReference type="Proteomes" id="UP000076476">
    <property type="component" value="Unassembled WGS sequence"/>
</dbReference>
<dbReference type="InterPro" id="IPR000891">
    <property type="entry name" value="PYR_CT"/>
</dbReference>
<dbReference type="FunFam" id="3.20.20.70:FF:000010">
    <property type="entry name" value="2-isopropylmalate synthase"/>
    <property type="match status" value="1"/>
</dbReference>
<evidence type="ECO:0000313" key="14">
    <source>
        <dbReference type="EMBL" id="KZN97203.1"/>
    </source>
</evidence>